<dbReference type="InterPro" id="IPR013320">
    <property type="entry name" value="ConA-like_dom_sf"/>
</dbReference>
<dbReference type="Pfam" id="PF21231">
    <property type="entry name" value="GH141_M"/>
    <property type="match status" value="1"/>
</dbReference>
<dbReference type="Proteomes" id="UP001304650">
    <property type="component" value="Chromosome"/>
</dbReference>
<dbReference type="SMART" id="SM00710">
    <property type="entry name" value="PbH1"/>
    <property type="match status" value="5"/>
</dbReference>
<dbReference type="InterPro" id="IPR006626">
    <property type="entry name" value="PbH1"/>
</dbReference>
<protein>
    <submittedName>
        <fullName evidence="4">Right-handed parallel beta-helix repeat-containing protein</fullName>
    </submittedName>
</protein>
<evidence type="ECO:0000259" key="3">
    <source>
        <dbReference type="Pfam" id="PF22585"/>
    </source>
</evidence>
<dbReference type="KEGG" id="proo:MJB10_17055"/>
<evidence type="ECO:0000313" key="5">
    <source>
        <dbReference type="Proteomes" id="UP001304650"/>
    </source>
</evidence>
<dbReference type="EMBL" id="CP130319">
    <property type="protein sequence ID" value="WNR42824.1"/>
    <property type="molecule type" value="Genomic_DNA"/>
</dbReference>
<dbReference type="Gene3D" id="2.160.20.10">
    <property type="entry name" value="Single-stranded right-handed beta-helix, Pectin lyase-like"/>
    <property type="match status" value="2"/>
</dbReference>
<dbReference type="RefSeq" id="WP_314796588.1">
    <property type="nucleotide sequence ID" value="NZ_CP130319.1"/>
</dbReference>
<evidence type="ECO:0000256" key="1">
    <source>
        <dbReference type="SAM" id="SignalP"/>
    </source>
</evidence>
<name>A0AA96LKV5_9BACL</name>
<feature type="domain" description="GH141-like insertion" evidence="2">
    <location>
        <begin position="141"/>
        <end position="284"/>
    </location>
</feature>
<dbReference type="SUPFAM" id="SSF51126">
    <property type="entry name" value="Pectin lyase-like"/>
    <property type="match status" value="1"/>
</dbReference>
<dbReference type="AlphaFoldDB" id="A0AA96LKV5"/>
<dbReference type="InterPro" id="IPR054490">
    <property type="entry name" value="BT_1020-like_b-sandwich_1"/>
</dbReference>
<proteinExistence type="predicted"/>
<keyword evidence="1" id="KW-0732">Signal</keyword>
<dbReference type="Pfam" id="PF22585">
    <property type="entry name" value="Sialidase-like_CBM"/>
    <property type="match status" value="2"/>
</dbReference>
<keyword evidence="5" id="KW-1185">Reference proteome</keyword>
<dbReference type="InterPro" id="IPR011050">
    <property type="entry name" value="Pectin_lyase_fold/virulence"/>
</dbReference>
<dbReference type="PANTHER" id="PTHR36453:SF1">
    <property type="entry name" value="RIGHT HANDED BETA HELIX DOMAIN-CONTAINING PROTEIN"/>
    <property type="match status" value="1"/>
</dbReference>
<feature type="domain" description="BT-1020-like structural beta-sandwich" evidence="3">
    <location>
        <begin position="625"/>
        <end position="752"/>
    </location>
</feature>
<dbReference type="SUPFAM" id="SSF49899">
    <property type="entry name" value="Concanavalin A-like lectins/glucanases"/>
    <property type="match status" value="1"/>
</dbReference>
<reference evidence="4" key="1">
    <citation type="submission" date="2022-02" db="EMBL/GenBank/DDBJ databases">
        <title>Paenibacillus sp. MBLB1832 Whole Genome Shotgun Sequencing.</title>
        <authorList>
            <person name="Hwang C.Y."/>
            <person name="Cho E.-S."/>
            <person name="Seo M.-J."/>
        </authorList>
    </citation>
    <scope>NUCLEOTIDE SEQUENCE</scope>
    <source>
        <strain evidence="4">MBLB1832</strain>
    </source>
</reference>
<gene>
    <name evidence="4" type="ORF">MJB10_17055</name>
</gene>
<feature type="signal peptide" evidence="1">
    <location>
        <begin position="1"/>
        <end position="36"/>
    </location>
</feature>
<organism evidence="4 5">
    <name type="scientific">Paenibacillus roseopurpureus</name>
    <dbReference type="NCBI Taxonomy" id="2918901"/>
    <lineage>
        <taxon>Bacteria</taxon>
        <taxon>Bacillati</taxon>
        <taxon>Bacillota</taxon>
        <taxon>Bacilli</taxon>
        <taxon>Bacillales</taxon>
        <taxon>Paenibacillaceae</taxon>
        <taxon>Paenibacillus</taxon>
    </lineage>
</organism>
<dbReference type="InterPro" id="IPR048482">
    <property type="entry name" value="GH141_ins"/>
</dbReference>
<dbReference type="PANTHER" id="PTHR36453">
    <property type="entry name" value="SECRETED PROTEIN-RELATED"/>
    <property type="match status" value="1"/>
</dbReference>
<accession>A0AA96LKV5</accession>
<feature type="domain" description="BT-1020-like structural beta-sandwich" evidence="3">
    <location>
        <begin position="841"/>
        <end position="944"/>
    </location>
</feature>
<sequence length="965" mass="103584">MNVNEIASRLMKGALSLLLAVPLVLANFGSASEVHASTQATYYASPTGSGSTCSISAPCSLTGVRDKVRTVNTAMTGDIVIELRGGTYNMTSPLTLDYRDSGTAGYKVLWHPYGTEVPVISGGQDLSSGWVLHDATANIYKKTGVTGPFRSFYVNDNRVDRARTPNKTDPDSLGPYYKTISGDPVTQTLKINKSEIASWANFSKVEMVDQPHWYHDNARLNSYTTDTSYAYVTFQSPDSVNVFNKPANYYTGNSYHFENAYELLDAEGEWYLDTGISTLYYKPRSVESMGSVTVFAPQTDTLFDLVGTTSNPVHHIEFNGLVFKYSGWNDPSNNGLVATQGVQPIGNTLTNQVTVSAAVQVQYGNNLRFIGNTWKHTGANGLKFTIGVKNSQIVGNQFSDIAANAIVLDSGSPAPDKTSDILVANNTISRVGQLYTNGMGIIGLAIKNTIIEHNTISYGPYMGMQIGQQVGCHCDGGMSGNEIRYNNIHHMMQLHDDGGGIYTLGRQPGTRVFENYIHDIARSTYAMSFPVAAVYLDNFSEFITVEHNVISNIGTGAQNTYEQTGVGAQNNTLTNNGTQDTSVINAAGVQAGYIEPTYLLSEGFNGYTTGATLSDWTTDSSGGTATAELTDKSLKIRKTNSATSTTVENDFMPTSGKVSVSARVWANETTGWKMAPYILDSTGTIAISVIFDSGYIKTYNGSTLISLEPFTANKWYSIGVDLDTNTDTFDLSVNGLKLIDDAAFRNPVTNVAAAYVGIGVNNTGTFYVDDFKAIYTGANPPTLLAFDDFNNTAVGTAPTGWTITTTDGTATAEEVAGQSDKGLKINKSGTANTASATKSFTPASGVVTMVAEVMAEQTTGWKSAPYIMDSTGTTAVSVILDSGYIKTYDGATLLSLQSFTPNTWYTIKVVMNTNTDTFDLYVNGALLKSGAAFRNAVTNIGKVYAGIGVNHTGSFYVNQIIVSTP</sequence>
<evidence type="ECO:0000313" key="4">
    <source>
        <dbReference type="EMBL" id="WNR42824.1"/>
    </source>
</evidence>
<evidence type="ECO:0000259" key="2">
    <source>
        <dbReference type="Pfam" id="PF21231"/>
    </source>
</evidence>
<feature type="chain" id="PRO_5041655366" evidence="1">
    <location>
        <begin position="37"/>
        <end position="965"/>
    </location>
</feature>
<dbReference type="InterPro" id="IPR012334">
    <property type="entry name" value="Pectin_lyas_fold"/>
</dbReference>